<dbReference type="InterPro" id="IPR044742">
    <property type="entry name" value="DEAD/DEAH_RhlB"/>
</dbReference>
<dbReference type="PANTHER" id="PTHR47959">
    <property type="entry name" value="ATP-DEPENDENT RNA HELICASE RHLE-RELATED"/>
    <property type="match status" value="1"/>
</dbReference>
<dbReference type="GO" id="GO:0003676">
    <property type="term" value="F:nucleic acid binding"/>
    <property type="evidence" value="ECO:0007669"/>
    <property type="project" value="InterPro"/>
</dbReference>
<dbReference type="GO" id="GO:0016787">
    <property type="term" value="F:hydrolase activity"/>
    <property type="evidence" value="ECO:0007669"/>
    <property type="project" value="UniProtKB-KW"/>
</dbReference>
<dbReference type="CDD" id="cd12252">
    <property type="entry name" value="RRM_DbpA"/>
    <property type="match status" value="1"/>
</dbReference>
<dbReference type="PROSITE" id="PS51194">
    <property type="entry name" value="HELICASE_CTER"/>
    <property type="match status" value="1"/>
</dbReference>
<feature type="domain" description="Helicase ATP-binding" evidence="7">
    <location>
        <begin position="36"/>
        <end position="200"/>
    </location>
</feature>
<accession>A0A075G7N7</accession>
<dbReference type="InterPro" id="IPR011545">
    <property type="entry name" value="DEAD/DEAH_box_helicase_dom"/>
</dbReference>
<dbReference type="PROSITE" id="PS51192">
    <property type="entry name" value="HELICASE_ATP_BIND_1"/>
    <property type="match status" value="1"/>
</dbReference>
<dbReference type="InterPro" id="IPR050079">
    <property type="entry name" value="DEAD_box_RNA_helicase"/>
</dbReference>
<evidence type="ECO:0000256" key="1">
    <source>
        <dbReference type="ARBA" id="ARBA00022741"/>
    </source>
</evidence>
<dbReference type="InterPro" id="IPR005580">
    <property type="entry name" value="DbpA/CsdA_RNA-bd_dom"/>
</dbReference>
<dbReference type="GO" id="GO:0003724">
    <property type="term" value="F:RNA helicase activity"/>
    <property type="evidence" value="ECO:0007669"/>
    <property type="project" value="UniProtKB-EC"/>
</dbReference>
<keyword evidence="4 6" id="KW-0067">ATP-binding</keyword>
<dbReference type="Pfam" id="PF00270">
    <property type="entry name" value="DEAD"/>
    <property type="match status" value="1"/>
</dbReference>
<dbReference type="Pfam" id="PF00271">
    <property type="entry name" value="Helicase_C"/>
    <property type="match status" value="1"/>
</dbReference>
<dbReference type="EC" id="3.6.4.13" evidence="10"/>
<dbReference type="CDD" id="cd00268">
    <property type="entry name" value="DEADc"/>
    <property type="match status" value="1"/>
</dbReference>
<dbReference type="Pfam" id="PF03880">
    <property type="entry name" value="DbpA"/>
    <property type="match status" value="1"/>
</dbReference>
<dbReference type="CDD" id="cd18787">
    <property type="entry name" value="SF2_C_DEAD"/>
    <property type="match status" value="1"/>
</dbReference>
<dbReference type="SUPFAM" id="SSF52540">
    <property type="entry name" value="P-loop containing nucleoside triphosphate hydrolases"/>
    <property type="match status" value="1"/>
</dbReference>
<dbReference type="SMART" id="SM00490">
    <property type="entry name" value="HELICc"/>
    <property type="match status" value="1"/>
</dbReference>
<dbReference type="InterPro" id="IPR001650">
    <property type="entry name" value="Helicase_C-like"/>
</dbReference>
<dbReference type="GO" id="GO:0140097">
    <property type="term" value="F:catalytic activity, acting on DNA"/>
    <property type="evidence" value="ECO:0007669"/>
    <property type="project" value="UniProtKB-ARBA"/>
</dbReference>
<dbReference type="InterPro" id="IPR027417">
    <property type="entry name" value="P-loop_NTPase"/>
</dbReference>
<dbReference type="PANTHER" id="PTHR47959:SF1">
    <property type="entry name" value="ATP-DEPENDENT RNA HELICASE DBPA"/>
    <property type="match status" value="1"/>
</dbReference>
<dbReference type="InterPro" id="IPR014014">
    <property type="entry name" value="RNA_helicase_DEAD_Q_motif"/>
</dbReference>
<reference evidence="10" key="1">
    <citation type="journal article" date="2014" name="Genome Biol. Evol.">
        <title>Pangenome evidence for extensive interdomain horizontal transfer affecting lineage core and shell genes in uncultured planktonic thaumarchaeota and euryarchaeota.</title>
        <authorList>
            <person name="Deschamps P."/>
            <person name="Zivanovic Y."/>
            <person name="Moreira D."/>
            <person name="Rodriguez-Valera F."/>
            <person name="Lopez-Garcia P."/>
        </authorList>
    </citation>
    <scope>NUCLEOTIDE SEQUENCE</scope>
</reference>
<dbReference type="InterPro" id="IPR014001">
    <property type="entry name" value="Helicase_ATP-bd"/>
</dbReference>
<feature type="domain" description="Helicase C-terminal" evidence="8">
    <location>
        <begin position="228"/>
        <end position="373"/>
    </location>
</feature>
<dbReference type="PROSITE" id="PS00039">
    <property type="entry name" value="DEAD_ATP_HELICASE"/>
    <property type="match status" value="1"/>
</dbReference>
<comment type="similarity">
    <text evidence="6">Belongs to the DEAD box helicase family.</text>
</comment>
<dbReference type="PROSITE" id="PS51195">
    <property type="entry name" value="Q_MOTIF"/>
    <property type="match status" value="1"/>
</dbReference>
<dbReference type="Gene3D" id="3.30.70.330">
    <property type="match status" value="1"/>
</dbReference>
<dbReference type="SMART" id="SM00487">
    <property type="entry name" value="DEXDc"/>
    <property type="match status" value="1"/>
</dbReference>
<evidence type="ECO:0000313" key="10">
    <source>
        <dbReference type="EMBL" id="AIF00001.1"/>
    </source>
</evidence>
<feature type="domain" description="DEAD-box RNA helicase Q" evidence="9">
    <location>
        <begin position="5"/>
        <end position="33"/>
    </location>
</feature>
<dbReference type="InterPro" id="IPR012677">
    <property type="entry name" value="Nucleotide-bd_a/b_plait_sf"/>
</dbReference>
<proteinExistence type="inferred from homology"/>
<evidence type="ECO:0000259" key="9">
    <source>
        <dbReference type="PROSITE" id="PS51195"/>
    </source>
</evidence>
<evidence type="ECO:0000256" key="2">
    <source>
        <dbReference type="ARBA" id="ARBA00022801"/>
    </source>
</evidence>
<keyword evidence="1 6" id="KW-0547">Nucleotide-binding</keyword>
<evidence type="ECO:0000259" key="8">
    <source>
        <dbReference type="PROSITE" id="PS51194"/>
    </source>
</evidence>
<dbReference type="GO" id="GO:0005524">
    <property type="term" value="F:ATP binding"/>
    <property type="evidence" value="ECO:0007669"/>
    <property type="project" value="UniProtKB-KW"/>
</dbReference>
<evidence type="ECO:0000256" key="6">
    <source>
        <dbReference type="RuleBase" id="RU000492"/>
    </source>
</evidence>
<protein>
    <submittedName>
        <fullName evidence="10">DEAD/DEAH box helicase-like protein (DeaD)</fullName>
        <ecNumber evidence="10">3.6.4.13</ecNumber>
    </submittedName>
</protein>
<keyword evidence="3 6" id="KW-0347">Helicase</keyword>
<dbReference type="InterPro" id="IPR000629">
    <property type="entry name" value="RNA-helicase_DEAD-box_CS"/>
</dbReference>
<evidence type="ECO:0000256" key="5">
    <source>
        <dbReference type="PROSITE-ProRule" id="PRU00552"/>
    </source>
</evidence>
<gene>
    <name evidence="10" type="primary">deaD</name>
</gene>
<dbReference type="AlphaFoldDB" id="A0A075G7N7"/>
<evidence type="ECO:0000256" key="3">
    <source>
        <dbReference type="ARBA" id="ARBA00022806"/>
    </source>
</evidence>
<dbReference type="Gene3D" id="3.40.50.300">
    <property type="entry name" value="P-loop containing nucleotide triphosphate hydrolases"/>
    <property type="match status" value="2"/>
</dbReference>
<keyword evidence="2 6" id="KW-0378">Hydrolase</keyword>
<sequence length="512" mass="55942">MDQDIRFDSLELRPYIANSLIGMGFEEMTPVQAEVIPVALQGRDILATAQTGTGKTAAYVIPILQLGARSLILAPTRELALQVQDDFNRMCGGTHPSVCLIGGAPFRDQKRALKRRPDSNIVATPGRLCDHIDQGTVNLGDIEMFVLDEADEMLSMGFSDDLDRINAAMPQECQTLLLAATMPKSVERLANAALDQPITIKAGSGPLKAADTVVQSVLIVPKRSRGQAIERLLVRYDPEACIIFCRTRNRTEELAKELSHIGAESLHGGYQQKHRDNVMTRFRNGRSNLLVATDVAARGLDVEAVDLVIQDDMPSNSEVYVHRVGRTGRAGREGRSILLISKGVSRRIGMLNKVAGRLGKEPLPTAAEVEELQTIRLVEEMMENEPGQLARTAYNSAIESNLSPEQIALAAIEMLVGDANLEETSNHTGNTALALTVGKVDRVRPKDIVAVICNEGGLKGDRIGRIDLLDRISVVEVPSSEIDALVSALSNTKVRGRWLKPRHADDWDFANR</sequence>
<organism evidence="10">
    <name type="scientific">uncultured marine group II/III euryarchaeote KM3_127_D04</name>
    <dbReference type="NCBI Taxonomy" id="1457857"/>
    <lineage>
        <taxon>Archaea</taxon>
        <taxon>Methanobacteriati</taxon>
        <taxon>Methanobacteriota</taxon>
        <taxon>environmental samples</taxon>
    </lineage>
</organism>
<feature type="short sequence motif" description="Q motif" evidence="5">
    <location>
        <begin position="5"/>
        <end position="33"/>
    </location>
</feature>
<evidence type="ECO:0000256" key="4">
    <source>
        <dbReference type="ARBA" id="ARBA00022840"/>
    </source>
</evidence>
<name>A0A075G7N7_9EURY</name>
<dbReference type="EMBL" id="KF900578">
    <property type="protein sequence ID" value="AIF00001.1"/>
    <property type="molecule type" value="Genomic_DNA"/>
</dbReference>
<dbReference type="GO" id="GO:0005829">
    <property type="term" value="C:cytosol"/>
    <property type="evidence" value="ECO:0007669"/>
    <property type="project" value="TreeGrafter"/>
</dbReference>
<evidence type="ECO:0000259" key="7">
    <source>
        <dbReference type="PROSITE" id="PS51192"/>
    </source>
</evidence>